<dbReference type="Proteomes" id="UP000001029">
    <property type="component" value="Chromosome"/>
</dbReference>
<dbReference type="AlphaFoldDB" id="B2KE47"/>
<keyword evidence="2" id="KW-1185">Reference proteome</keyword>
<accession>B2KE47</accession>
<dbReference type="STRING" id="445932.Emin_1243"/>
<proteinExistence type="predicted"/>
<sequence>MLNMNKTESNNIPKEGILLLWCKSGNIYTLLSVKHAKNLKQEISLIKEAQPLGEYSNNKVVYSYLKTKENRVLNMYSLKKIFNRFSRFDYMHI</sequence>
<dbReference type="KEGG" id="emi:Emin_1243"/>
<name>B2KE47_ELUMP</name>
<dbReference type="EMBL" id="CP001055">
    <property type="protein sequence ID" value="ACC98793.1"/>
    <property type="molecule type" value="Genomic_DNA"/>
</dbReference>
<protein>
    <submittedName>
        <fullName evidence="1">Uncharacterized protein</fullName>
    </submittedName>
</protein>
<gene>
    <name evidence="1" type="ordered locus">Emin_1243</name>
</gene>
<evidence type="ECO:0000313" key="1">
    <source>
        <dbReference type="EMBL" id="ACC98793.1"/>
    </source>
</evidence>
<organism evidence="1 2">
    <name type="scientific">Elusimicrobium minutum (strain Pei191)</name>
    <dbReference type="NCBI Taxonomy" id="445932"/>
    <lineage>
        <taxon>Bacteria</taxon>
        <taxon>Pseudomonadati</taxon>
        <taxon>Elusimicrobiota</taxon>
        <taxon>Elusimicrobia</taxon>
        <taxon>Elusimicrobiales</taxon>
        <taxon>Elusimicrobiaceae</taxon>
        <taxon>Elusimicrobium</taxon>
    </lineage>
</organism>
<dbReference type="HOGENOM" id="CLU_2395081_0_0_0"/>
<evidence type="ECO:0000313" key="2">
    <source>
        <dbReference type="Proteomes" id="UP000001029"/>
    </source>
</evidence>
<reference evidence="1 2" key="1">
    <citation type="journal article" date="2009" name="Appl. Environ. Microbiol.">
        <title>Genomic analysis of 'Elusimicrobium minutum,' the first cultivated representative of the phylum 'Elusimicrobia' (formerly termite group 1).</title>
        <authorList>
            <person name="Herlemann D.P.R."/>
            <person name="Geissinger O."/>
            <person name="Ikeda-Ohtsubo W."/>
            <person name="Kunin V."/>
            <person name="Sun H."/>
            <person name="Lapidus A."/>
            <person name="Hugenholtz P."/>
            <person name="Brune A."/>
        </authorList>
    </citation>
    <scope>NUCLEOTIDE SEQUENCE [LARGE SCALE GENOMIC DNA]</scope>
    <source>
        <strain evidence="1 2">Pei191</strain>
    </source>
</reference>